<accession>A0A673AVL1</accession>
<keyword evidence="3" id="KW-0963">Cytoplasm</keyword>
<keyword evidence="6" id="KW-0862">Zinc</keyword>
<keyword evidence="12" id="KW-1185">Reference proteome</keyword>
<dbReference type="InterPro" id="IPR001870">
    <property type="entry name" value="B30.2/SPRY"/>
</dbReference>
<dbReference type="InterPro" id="IPR000315">
    <property type="entry name" value="Znf_B-box"/>
</dbReference>
<dbReference type="PROSITE" id="PS00518">
    <property type="entry name" value="ZF_RING_1"/>
    <property type="match status" value="1"/>
</dbReference>
<dbReference type="SMART" id="SM00184">
    <property type="entry name" value="RING"/>
    <property type="match status" value="1"/>
</dbReference>
<reference evidence="11" key="1">
    <citation type="submission" date="2019-06" db="EMBL/GenBank/DDBJ databases">
        <authorList>
            <consortium name="Wellcome Sanger Institute Data Sharing"/>
        </authorList>
    </citation>
    <scope>NUCLEOTIDE SEQUENCE [LARGE SCALE GENOMIC DNA]</scope>
</reference>
<evidence type="ECO:0000256" key="2">
    <source>
        <dbReference type="ARBA" id="ARBA00008518"/>
    </source>
</evidence>
<dbReference type="SUPFAM" id="SSF57850">
    <property type="entry name" value="RING/U-box"/>
    <property type="match status" value="1"/>
</dbReference>
<dbReference type="InterPro" id="IPR018957">
    <property type="entry name" value="Znf_C3HC4_RING-type"/>
</dbReference>
<dbReference type="InParanoid" id="A0A673AVL1"/>
<feature type="domain" description="RING-type" evidence="8">
    <location>
        <begin position="13"/>
        <end position="53"/>
    </location>
</feature>
<evidence type="ECO:0000313" key="12">
    <source>
        <dbReference type="Proteomes" id="UP000472271"/>
    </source>
</evidence>
<dbReference type="InterPro" id="IPR001841">
    <property type="entry name" value="Znf_RING"/>
</dbReference>
<evidence type="ECO:0000259" key="9">
    <source>
        <dbReference type="PROSITE" id="PS50119"/>
    </source>
</evidence>
<feature type="domain" description="B30.2/SPRY" evidence="10">
    <location>
        <begin position="273"/>
        <end position="458"/>
    </location>
</feature>
<dbReference type="SMART" id="SM00336">
    <property type="entry name" value="BBOX"/>
    <property type="match status" value="1"/>
</dbReference>
<reference evidence="11" key="2">
    <citation type="submission" date="2025-08" db="UniProtKB">
        <authorList>
            <consortium name="Ensembl"/>
        </authorList>
    </citation>
    <scope>IDENTIFICATION</scope>
</reference>
<keyword evidence="4" id="KW-0479">Metal-binding</keyword>
<dbReference type="Pfam" id="PF13765">
    <property type="entry name" value="PRY"/>
    <property type="match status" value="1"/>
</dbReference>
<dbReference type="PANTHER" id="PTHR24103">
    <property type="entry name" value="E3 UBIQUITIN-PROTEIN LIGASE TRIM"/>
    <property type="match status" value="1"/>
</dbReference>
<sequence length="458" mass="52361">MASNISPEMDCTCPVCCDIFNDPVVLSCGHSFCKFCIQEWWKQSTNQTCPVCKKILPKAQPPCNWALKKLSDSMRQERNKKAASESEEFCSVHGEKLKLFCQDDQQLICVICRDAKQHKNHNCVPINEAAEEHRTKVKVLIMHLKSQRESFQTEETKCSKMANHIQLQSQRTEKSIKEEFQKLYKFLRAEEVARIDAVRKEAKLKSETMRIRTVNLTLKISSLTDRIATAEKKVKAGDLSFMQNVKSVMEGLQCTMQLPETPSGALINEAHHLGNLQFTVWWKMKNLIQYTPVILDPNTADSRLTISEHLTSSTVNDKDQPLPDNPERVQDEAVCGSKGFNSGKHSWDVEVGDYWEVGVALKSNKSYSKIWSIYKGVCTNIVHEHTPEDYVKSVCEESLPTKMRVLLDCNQKTLSFFDLDRKITVHTMKYTGTEQVFPYFCKSVKIFPDDLSLVKKST</sequence>
<dbReference type="Gene3D" id="2.60.120.920">
    <property type="match status" value="1"/>
</dbReference>
<dbReference type="InterPro" id="IPR006574">
    <property type="entry name" value="PRY"/>
</dbReference>
<feature type="domain" description="B box-type" evidence="9">
    <location>
        <begin position="85"/>
        <end position="126"/>
    </location>
</feature>
<dbReference type="Proteomes" id="UP000472271">
    <property type="component" value="Chromosome 24"/>
</dbReference>
<evidence type="ECO:0000256" key="7">
    <source>
        <dbReference type="PROSITE-ProRule" id="PRU00024"/>
    </source>
</evidence>
<evidence type="ECO:0000256" key="6">
    <source>
        <dbReference type="ARBA" id="ARBA00022833"/>
    </source>
</evidence>
<organism evidence="11 12">
    <name type="scientific">Sphaeramia orbicularis</name>
    <name type="common">orbiculate cardinalfish</name>
    <dbReference type="NCBI Taxonomy" id="375764"/>
    <lineage>
        <taxon>Eukaryota</taxon>
        <taxon>Metazoa</taxon>
        <taxon>Chordata</taxon>
        <taxon>Craniata</taxon>
        <taxon>Vertebrata</taxon>
        <taxon>Euteleostomi</taxon>
        <taxon>Actinopterygii</taxon>
        <taxon>Neopterygii</taxon>
        <taxon>Teleostei</taxon>
        <taxon>Neoteleostei</taxon>
        <taxon>Acanthomorphata</taxon>
        <taxon>Gobiaria</taxon>
        <taxon>Kurtiformes</taxon>
        <taxon>Apogonoidei</taxon>
        <taxon>Apogonidae</taxon>
        <taxon>Apogoninae</taxon>
        <taxon>Sphaeramia</taxon>
    </lineage>
</organism>
<protein>
    <submittedName>
        <fullName evidence="11">Zinc-binding protein A33-like</fullName>
    </submittedName>
</protein>
<dbReference type="PROSITE" id="PS50119">
    <property type="entry name" value="ZF_BBOX"/>
    <property type="match status" value="1"/>
</dbReference>
<evidence type="ECO:0000259" key="8">
    <source>
        <dbReference type="PROSITE" id="PS50089"/>
    </source>
</evidence>
<comment type="subcellular location">
    <subcellularLocation>
        <location evidence="1">Cytoplasm</location>
    </subcellularLocation>
</comment>
<dbReference type="GeneID" id="115414660"/>
<evidence type="ECO:0000313" key="11">
    <source>
        <dbReference type="Ensembl" id="ENSSORP00005032368.1"/>
    </source>
</evidence>
<dbReference type="Gene3D" id="3.30.40.10">
    <property type="entry name" value="Zinc/RING finger domain, C3HC4 (zinc finger)"/>
    <property type="match status" value="1"/>
</dbReference>
<dbReference type="InterPro" id="IPR050143">
    <property type="entry name" value="TRIM/RBCC"/>
</dbReference>
<dbReference type="SMART" id="SM00589">
    <property type="entry name" value="PRY"/>
    <property type="match status" value="1"/>
</dbReference>
<proteinExistence type="inferred from homology"/>
<evidence type="ECO:0000259" key="10">
    <source>
        <dbReference type="PROSITE" id="PS50188"/>
    </source>
</evidence>
<evidence type="ECO:0000256" key="5">
    <source>
        <dbReference type="ARBA" id="ARBA00022771"/>
    </source>
</evidence>
<dbReference type="RefSeq" id="XP_029983755.1">
    <property type="nucleotide sequence ID" value="XM_030127895.1"/>
</dbReference>
<dbReference type="InterPro" id="IPR003879">
    <property type="entry name" value="Butyrophylin_SPRY"/>
</dbReference>
<dbReference type="GO" id="GO:0008270">
    <property type="term" value="F:zinc ion binding"/>
    <property type="evidence" value="ECO:0007669"/>
    <property type="project" value="UniProtKB-KW"/>
</dbReference>
<dbReference type="Pfam" id="PF00643">
    <property type="entry name" value="zf-B_box"/>
    <property type="match status" value="1"/>
</dbReference>
<dbReference type="Pfam" id="PF00097">
    <property type="entry name" value="zf-C3HC4"/>
    <property type="match status" value="1"/>
</dbReference>
<reference evidence="11" key="3">
    <citation type="submission" date="2025-09" db="UniProtKB">
        <authorList>
            <consortium name="Ensembl"/>
        </authorList>
    </citation>
    <scope>IDENTIFICATION</scope>
</reference>
<dbReference type="SUPFAM" id="SSF49899">
    <property type="entry name" value="Concanavalin A-like lectins/glucanases"/>
    <property type="match status" value="1"/>
</dbReference>
<dbReference type="PRINTS" id="PR01407">
    <property type="entry name" value="BUTYPHLNCDUF"/>
</dbReference>
<gene>
    <name evidence="11" type="primary">LOC115414660</name>
</gene>
<evidence type="ECO:0000256" key="4">
    <source>
        <dbReference type="ARBA" id="ARBA00022723"/>
    </source>
</evidence>
<dbReference type="InterPro" id="IPR017907">
    <property type="entry name" value="Znf_RING_CS"/>
</dbReference>
<dbReference type="SUPFAM" id="SSF57845">
    <property type="entry name" value="B-box zinc-binding domain"/>
    <property type="match status" value="1"/>
</dbReference>
<dbReference type="InterPro" id="IPR043136">
    <property type="entry name" value="B30.2/SPRY_sf"/>
</dbReference>
<dbReference type="Ensembl" id="ENSSORT00005033255.1">
    <property type="protein sequence ID" value="ENSSORP00005032368.1"/>
    <property type="gene ID" value="ENSSORG00005015349.1"/>
</dbReference>
<comment type="similarity">
    <text evidence="2">Belongs to the TRIM/RBCC family.</text>
</comment>
<dbReference type="PROSITE" id="PS50188">
    <property type="entry name" value="B302_SPRY"/>
    <property type="match status" value="1"/>
</dbReference>
<dbReference type="InterPro" id="IPR013083">
    <property type="entry name" value="Znf_RING/FYVE/PHD"/>
</dbReference>
<evidence type="ECO:0000256" key="3">
    <source>
        <dbReference type="ARBA" id="ARBA00022490"/>
    </source>
</evidence>
<dbReference type="CDD" id="cd19800">
    <property type="entry name" value="Bbox2_xNF7-like"/>
    <property type="match status" value="1"/>
</dbReference>
<dbReference type="AlphaFoldDB" id="A0A673AVL1"/>
<dbReference type="GO" id="GO:0005737">
    <property type="term" value="C:cytoplasm"/>
    <property type="evidence" value="ECO:0007669"/>
    <property type="project" value="UniProtKB-SubCell"/>
</dbReference>
<name>A0A673AVL1_9TELE</name>
<dbReference type="Gene3D" id="3.30.160.60">
    <property type="entry name" value="Classic Zinc Finger"/>
    <property type="match status" value="1"/>
</dbReference>
<evidence type="ECO:0000256" key="1">
    <source>
        <dbReference type="ARBA" id="ARBA00004496"/>
    </source>
</evidence>
<keyword evidence="5 7" id="KW-0863">Zinc-finger</keyword>
<dbReference type="InterPro" id="IPR013320">
    <property type="entry name" value="ConA-like_dom_sf"/>
</dbReference>
<dbReference type="OrthoDB" id="654191at2759"/>
<dbReference type="PROSITE" id="PS50089">
    <property type="entry name" value="ZF_RING_2"/>
    <property type="match status" value="1"/>
</dbReference>